<dbReference type="AlphaFoldDB" id="A0A831LSW2"/>
<name>A0A831LSW2_9BACT</name>
<dbReference type="Gene3D" id="2.60.120.10">
    <property type="entry name" value="Jelly Rolls"/>
    <property type="match status" value="1"/>
</dbReference>
<gene>
    <name evidence="1" type="ORF">ENN94_02215</name>
</gene>
<accession>A0A831LSW2</accession>
<reference evidence="1" key="1">
    <citation type="journal article" date="2020" name="mSystems">
        <title>Genome- and Community-Level Interaction Insights into Carbon Utilization and Element Cycling Functions of Hydrothermarchaeota in Hydrothermal Sediment.</title>
        <authorList>
            <person name="Zhou Z."/>
            <person name="Liu Y."/>
            <person name="Xu W."/>
            <person name="Pan J."/>
            <person name="Luo Z.H."/>
            <person name="Li M."/>
        </authorList>
    </citation>
    <scope>NUCLEOTIDE SEQUENCE [LARGE SCALE GENOMIC DNA]</scope>
    <source>
        <strain evidence="1">SpSt-1220</strain>
    </source>
</reference>
<sequence>MKKQNLFHNIPGSLPEELLQTLAGSAQVHIERIVSRGHRSPDDFWYDQEQHEFVLLVQGEAELEFQNPPERLSLLAGDWLVIPARRRHRVVRTDMHQDTVWLAVFY</sequence>
<dbReference type="Proteomes" id="UP000886162">
    <property type="component" value="Unassembled WGS sequence"/>
</dbReference>
<evidence type="ECO:0000313" key="1">
    <source>
        <dbReference type="EMBL" id="HDR46495.1"/>
    </source>
</evidence>
<proteinExistence type="predicted"/>
<dbReference type="InterPro" id="IPR011051">
    <property type="entry name" value="RmlC_Cupin_sf"/>
</dbReference>
<comment type="caution">
    <text evidence="1">The sequence shown here is derived from an EMBL/GenBank/DDBJ whole genome shotgun (WGS) entry which is preliminary data.</text>
</comment>
<dbReference type="EMBL" id="DSDO01000149">
    <property type="protein sequence ID" value="HDR46495.1"/>
    <property type="molecule type" value="Genomic_DNA"/>
</dbReference>
<organism evidence="1">
    <name type="scientific">Geoalkalibacter subterraneus</name>
    <dbReference type="NCBI Taxonomy" id="483547"/>
    <lineage>
        <taxon>Bacteria</taxon>
        <taxon>Pseudomonadati</taxon>
        <taxon>Thermodesulfobacteriota</taxon>
        <taxon>Desulfuromonadia</taxon>
        <taxon>Desulfuromonadales</taxon>
        <taxon>Geoalkalibacteraceae</taxon>
        <taxon>Geoalkalibacter</taxon>
    </lineage>
</organism>
<protein>
    <submittedName>
        <fullName evidence="1">Phosphoribosylaminoimidazole carboxylase</fullName>
    </submittedName>
</protein>
<dbReference type="InterPro" id="IPR014710">
    <property type="entry name" value="RmlC-like_jellyroll"/>
</dbReference>
<dbReference type="CDD" id="cd06981">
    <property type="entry name" value="cupin_reut_a1446"/>
    <property type="match status" value="1"/>
</dbReference>
<dbReference type="SUPFAM" id="SSF51182">
    <property type="entry name" value="RmlC-like cupins"/>
    <property type="match status" value="1"/>
</dbReference>